<name>A0A923HX26_9FIRM</name>
<dbReference type="GO" id="GO:0055085">
    <property type="term" value="P:transmembrane transport"/>
    <property type="evidence" value="ECO:0007669"/>
    <property type="project" value="UniProtKB-UniRule"/>
</dbReference>
<keyword evidence="5 6" id="KW-0472">Membrane</keyword>
<dbReference type="PIRSF" id="PIRSF018968">
    <property type="entry name" value="ABC_permease_BceB"/>
    <property type="match status" value="1"/>
</dbReference>
<sequence length="672" mass="75364">MNFFSLALNNIKKKFGTYLIYLISTTFAVTIFSIFCSIYFNPQFSSYRFGAGKITVLFKAAAIAIVLFSSVFVLYSNKFFVKTRKKEIAIYSLVGMKKSQIGRMLFYENIIMGLIATACGTVLGVAFSRFFSMILLKLMADGTAVTFSVQWQAVITTVMAFLILFMISSLNAYGIIYRYKLIELLSANKESEKLPKYSVMGGILSIVLIILGYTIAMVMNVNEGGFHLMIPALVVLVCIVIGTLMLFKNFIPMAMLALKKNKAFYYKAENIISISQIVYRIKANSKMLSIIAIACAITITMMSATFSMYRALGDLVPYYSPFSYMSKNIDDQQFNEMLEVIKQTGEVKVTATDQFEIIKTQLQNDDYSIETENNPGMTVDGFIMSQSTYRSIIKDTEVETGAFQNIKTDFNMDLKDGEGYFIDGNTKKDYCENLTGSPMNLEFSNVTDTYSIVGVSLHKYIGILDLYLKPTLVLSDATYNNYREQAGADDVVKFTGIMFDNPAGSENTVVALNKIVPENTRTSSTFGIANLSYIGVYKSIFSLYGAYVFIGLFIGILFLLASGSIMYYKQIIEAQEEVNRYDILKKIGMSRAEIKKSIVKQLAIVFGLSLTVGLLHSTFALLTYNRTMDLAGKEMPTMINAGIIVGIYIIIYCFFYLLSVNSYMRIAWGREK</sequence>
<feature type="transmembrane region" description="Helical" evidence="6">
    <location>
        <begin position="56"/>
        <end position="76"/>
    </location>
</feature>
<organism evidence="8 9">
    <name type="scientific">Acetobacterium paludosum</name>
    <dbReference type="NCBI Taxonomy" id="52693"/>
    <lineage>
        <taxon>Bacteria</taxon>
        <taxon>Bacillati</taxon>
        <taxon>Bacillota</taxon>
        <taxon>Clostridia</taxon>
        <taxon>Eubacteriales</taxon>
        <taxon>Eubacteriaceae</taxon>
        <taxon>Acetobacterium</taxon>
    </lineage>
</organism>
<dbReference type="PANTHER" id="PTHR46795:SF3">
    <property type="entry name" value="ABC TRANSPORTER PERMEASE"/>
    <property type="match status" value="1"/>
</dbReference>
<feature type="transmembrane region" description="Helical" evidence="6">
    <location>
        <begin position="106"/>
        <end position="131"/>
    </location>
</feature>
<feature type="transmembrane region" description="Helical" evidence="6">
    <location>
        <begin position="602"/>
        <end position="625"/>
    </location>
</feature>
<comment type="caution">
    <text evidence="8">The sequence shown here is derived from an EMBL/GenBank/DDBJ whole genome shotgun (WGS) entry which is preliminary data.</text>
</comment>
<keyword evidence="9" id="KW-1185">Reference proteome</keyword>
<evidence type="ECO:0000259" key="7">
    <source>
        <dbReference type="Pfam" id="PF02687"/>
    </source>
</evidence>
<feature type="transmembrane region" description="Helical" evidence="6">
    <location>
        <begin position="541"/>
        <end position="561"/>
    </location>
</feature>
<feature type="transmembrane region" description="Helical" evidence="6">
    <location>
        <begin position="637"/>
        <end position="658"/>
    </location>
</feature>
<feature type="domain" description="ABC3 transporter permease C-terminal" evidence="7">
    <location>
        <begin position="553"/>
        <end position="666"/>
    </location>
</feature>
<comment type="similarity">
    <text evidence="6">Belongs to the ABC-4 integral membrane protein family.</text>
</comment>
<keyword evidence="2 6" id="KW-1003">Cell membrane</keyword>
<evidence type="ECO:0000256" key="4">
    <source>
        <dbReference type="ARBA" id="ARBA00022989"/>
    </source>
</evidence>
<dbReference type="EMBL" id="WJBD01000012">
    <property type="protein sequence ID" value="MBC3888775.1"/>
    <property type="molecule type" value="Genomic_DNA"/>
</dbReference>
<dbReference type="InterPro" id="IPR027022">
    <property type="entry name" value="ABC_permease_BceB-typ"/>
</dbReference>
<feature type="transmembrane region" description="Helical" evidence="6">
    <location>
        <begin position="151"/>
        <end position="176"/>
    </location>
</feature>
<dbReference type="PANTHER" id="PTHR46795">
    <property type="entry name" value="ABC TRANSPORTER PERMEASE-RELATED-RELATED"/>
    <property type="match status" value="1"/>
</dbReference>
<feature type="transmembrane region" description="Helical" evidence="6">
    <location>
        <begin position="197"/>
        <end position="219"/>
    </location>
</feature>
<evidence type="ECO:0000313" key="9">
    <source>
        <dbReference type="Proteomes" id="UP000616595"/>
    </source>
</evidence>
<keyword evidence="4 6" id="KW-1133">Transmembrane helix</keyword>
<reference evidence="8" key="2">
    <citation type="submission" date="2020-10" db="EMBL/GenBank/DDBJ databases">
        <title>Comparative genomics of the Acetobacterium genus.</title>
        <authorList>
            <person name="Marshall C."/>
            <person name="May H."/>
            <person name="Norman S."/>
        </authorList>
    </citation>
    <scope>NUCLEOTIDE SEQUENCE</scope>
    <source>
        <strain evidence="8">DER-2019</strain>
    </source>
</reference>
<keyword evidence="3 6" id="KW-0812">Transmembrane</keyword>
<dbReference type="Pfam" id="PF02687">
    <property type="entry name" value="FtsX"/>
    <property type="match status" value="2"/>
</dbReference>
<feature type="transmembrane region" description="Helical" evidence="6">
    <location>
        <begin position="287"/>
        <end position="309"/>
    </location>
</feature>
<comment type="subcellular location">
    <subcellularLocation>
        <location evidence="1 6">Cell membrane</location>
        <topology evidence="1 6">Multi-pass membrane protein</topology>
    </subcellularLocation>
</comment>
<feature type="transmembrane region" description="Helical" evidence="6">
    <location>
        <begin position="18"/>
        <end position="40"/>
    </location>
</feature>
<dbReference type="OrthoDB" id="9781780at2"/>
<dbReference type="InterPro" id="IPR052536">
    <property type="entry name" value="ABC-4_Integral_Memb_Prot"/>
</dbReference>
<dbReference type="AlphaFoldDB" id="A0A923HX26"/>
<feature type="domain" description="ABC3 transporter permease C-terminal" evidence="7">
    <location>
        <begin position="61"/>
        <end position="173"/>
    </location>
</feature>
<dbReference type="InterPro" id="IPR003838">
    <property type="entry name" value="ABC3_permease_C"/>
</dbReference>
<evidence type="ECO:0000256" key="3">
    <source>
        <dbReference type="ARBA" id="ARBA00022692"/>
    </source>
</evidence>
<evidence type="ECO:0000313" key="8">
    <source>
        <dbReference type="EMBL" id="MBC3888775.1"/>
    </source>
</evidence>
<evidence type="ECO:0000256" key="5">
    <source>
        <dbReference type="ARBA" id="ARBA00023136"/>
    </source>
</evidence>
<dbReference type="RefSeq" id="WP_148566066.1">
    <property type="nucleotide sequence ID" value="NZ_RXYA01000003.1"/>
</dbReference>
<protein>
    <submittedName>
        <fullName evidence="8">FtsX-like permease family protein</fullName>
    </submittedName>
</protein>
<feature type="transmembrane region" description="Helical" evidence="6">
    <location>
        <begin position="225"/>
        <end position="247"/>
    </location>
</feature>
<reference evidence="8" key="1">
    <citation type="submission" date="2019-10" db="EMBL/GenBank/DDBJ databases">
        <authorList>
            <person name="Ross D.E."/>
            <person name="Gulliver D."/>
        </authorList>
    </citation>
    <scope>NUCLEOTIDE SEQUENCE</scope>
    <source>
        <strain evidence="8">DER-2019</strain>
    </source>
</reference>
<proteinExistence type="inferred from homology"/>
<dbReference type="Proteomes" id="UP000616595">
    <property type="component" value="Unassembled WGS sequence"/>
</dbReference>
<evidence type="ECO:0000256" key="1">
    <source>
        <dbReference type="ARBA" id="ARBA00004651"/>
    </source>
</evidence>
<dbReference type="GO" id="GO:0005886">
    <property type="term" value="C:plasma membrane"/>
    <property type="evidence" value="ECO:0007669"/>
    <property type="project" value="UniProtKB-SubCell"/>
</dbReference>
<evidence type="ECO:0000256" key="2">
    <source>
        <dbReference type="ARBA" id="ARBA00022475"/>
    </source>
</evidence>
<keyword evidence="6" id="KW-0813">Transport</keyword>
<gene>
    <name evidence="8" type="ORF">GH810_10670</name>
</gene>
<evidence type="ECO:0000256" key="6">
    <source>
        <dbReference type="PIRNR" id="PIRNR018968"/>
    </source>
</evidence>
<accession>A0A923HX26</accession>